<feature type="chain" id="PRO_5044870708" description="3-keto-alpha-glucoside-1,2-lyase/3-keto-2-hydroxy-glucal hydratase domain-containing protein" evidence="1">
    <location>
        <begin position="19"/>
        <end position="206"/>
    </location>
</feature>
<dbReference type="Pfam" id="PF06439">
    <property type="entry name" value="3keto-disac_hyd"/>
    <property type="match status" value="1"/>
</dbReference>
<dbReference type="AlphaFoldDB" id="A0ABD5CC68"/>
<evidence type="ECO:0000256" key="1">
    <source>
        <dbReference type="SAM" id="SignalP"/>
    </source>
</evidence>
<feature type="signal peptide" evidence="1">
    <location>
        <begin position="1"/>
        <end position="18"/>
    </location>
</feature>
<comment type="caution">
    <text evidence="3">The sequence shown here is derived from an EMBL/GenBank/DDBJ whole genome shotgun (WGS) entry which is preliminary data.</text>
</comment>
<dbReference type="RefSeq" id="WP_310030378.1">
    <property type="nucleotide sequence ID" value="NZ_JAVIZN010000002.1"/>
</dbReference>
<dbReference type="Proteomes" id="UP001245184">
    <property type="component" value="Unassembled WGS sequence"/>
</dbReference>
<reference evidence="3 4" key="1">
    <citation type="submission" date="2023-08" db="EMBL/GenBank/DDBJ databases">
        <title>Genome sequencing of plant associated microbes to promote plant fitness in Sorghum bicolor and Oryza sativa.</title>
        <authorList>
            <person name="Coleman-Derr D."/>
        </authorList>
    </citation>
    <scope>NUCLEOTIDE SEQUENCE [LARGE SCALE GENOMIC DNA]</scope>
    <source>
        <strain evidence="3 4">SLBN-33</strain>
    </source>
</reference>
<protein>
    <recommendedName>
        <fullName evidence="2">3-keto-alpha-glucoside-1,2-lyase/3-keto-2-hydroxy-glucal hydratase domain-containing protein</fullName>
    </recommendedName>
</protein>
<keyword evidence="1" id="KW-0732">Signal</keyword>
<gene>
    <name evidence="3" type="ORF">QF025_000875</name>
</gene>
<proteinExistence type="predicted"/>
<feature type="domain" description="3-keto-alpha-glucoside-1,2-lyase/3-keto-2-hydroxy-glucal hydratase" evidence="2">
    <location>
        <begin position="100"/>
        <end position="184"/>
    </location>
</feature>
<accession>A0ABD5CC68</accession>
<organism evidence="3 4">
    <name type="scientific">Paraburkholderia graminis</name>
    <dbReference type="NCBI Taxonomy" id="60548"/>
    <lineage>
        <taxon>Bacteria</taxon>
        <taxon>Pseudomonadati</taxon>
        <taxon>Pseudomonadota</taxon>
        <taxon>Betaproteobacteria</taxon>
        <taxon>Burkholderiales</taxon>
        <taxon>Burkholderiaceae</taxon>
        <taxon>Paraburkholderia</taxon>
    </lineage>
</organism>
<dbReference type="EMBL" id="JAVIZN010000002">
    <property type="protein sequence ID" value="MDR6202155.1"/>
    <property type="molecule type" value="Genomic_DNA"/>
</dbReference>
<evidence type="ECO:0000313" key="4">
    <source>
        <dbReference type="Proteomes" id="UP001245184"/>
    </source>
</evidence>
<evidence type="ECO:0000313" key="3">
    <source>
        <dbReference type="EMBL" id="MDR6202155.1"/>
    </source>
</evidence>
<sequence>MKHVIAGVCVAVPMFAFAATTINFDADAVGALPAGWTAGSTGGGTPKWSVTADPTAPTSPNVLKQLGTGTFPWCVKTDVAIADGFVEVKLKPLRGKEDQAGGLIWRWRSGESYYLARVNALEDNIGLYYVEHGRRKQLMAADVEVPPHVWHKLRVEFRGTHIRVLFNDKLYIETDDGHINEAGAVGVWTKADSVTEFDDFGYDGRQ</sequence>
<evidence type="ECO:0000259" key="2">
    <source>
        <dbReference type="Pfam" id="PF06439"/>
    </source>
</evidence>
<dbReference type="Gene3D" id="2.60.120.560">
    <property type="entry name" value="Exo-inulinase, domain 1"/>
    <property type="match status" value="1"/>
</dbReference>
<dbReference type="InterPro" id="IPR010496">
    <property type="entry name" value="AL/BT2_dom"/>
</dbReference>
<name>A0ABD5CC68_9BURK</name>